<organism evidence="2 3">
    <name type="scientific">Laedolimicola intestinihominis</name>
    <dbReference type="NCBI Taxonomy" id="3133166"/>
    <lineage>
        <taxon>Bacteria</taxon>
        <taxon>Bacillati</taxon>
        <taxon>Bacillota</taxon>
        <taxon>Clostridia</taxon>
        <taxon>Lachnospirales</taxon>
        <taxon>Lachnospiraceae</taxon>
        <taxon>Laedolimicola</taxon>
    </lineage>
</organism>
<dbReference type="Pfam" id="PF01979">
    <property type="entry name" value="Amidohydro_1"/>
    <property type="match status" value="1"/>
</dbReference>
<dbReference type="PANTHER" id="PTHR43135">
    <property type="entry name" value="ALPHA-D-RIBOSE 1-METHYLPHOSPHONATE 5-TRIPHOSPHATE DIPHOSPHATASE"/>
    <property type="match status" value="1"/>
</dbReference>
<dbReference type="SUPFAM" id="SSF51556">
    <property type="entry name" value="Metallo-dependent hydrolases"/>
    <property type="match status" value="1"/>
</dbReference>
<evidence type="ECO:0000313" key="3">
    <source>
        <dbReference type="Proteomes" id="UP001438008"/>
    </source>
</evidence>
<dbReference type="Gene3D" id="3.20.20.140">
    <property type="entry name" value="Metal-dependent hydrolases"/>
    <property type="match status" value="1"/>
</dbReference>
<accession>A0ABV1FHL8</accession>
<keyword evidence="3" id="KW-1185">Reference proteome</keyword>
<dbReference type="EMBL" id="JBBMFE010000006">
    <property type="protein sequence ID" value="MEQ2472561.1"/>
    <property type="molecule type" value="Genomic_DNA"/>
</dbReference>
<dbReference type="RefSeq" id="WP_349164532.1">
    <property type="nucleotide sequence ID" value="NZ_JBBMFE010000006.1"/>
</dbReference>
<dbReference type="PANTHER" id="PTHR43135:SF3">
    <property type="entry name" value="ALPHA-D-RIBOSE 1-METHYLPHOSPHONATE 5-TRIPHOSPHATE DIPHOSPHATASE"/>
    <property type="match status" value="1"/>
</dbReference>
<dbReference type="Proteomes" id="UP001438008">
    <property type="component" value="Unassembled WGS sequence"/>
</dbReference>
<protein>
    <submittedName>
        <fullName evidence="2">Amidohydrolase family protein</fullName>
    </submittedName>
</protein>
<name>A0ABV1FHL8_9FIRM</name>
<comment type="caution">
    <text evidence="2">The sequence shown here is derived from an EMBL/GenBank/DDBJ whole genome shotgun (WGS) entry which is preliminary data.</text>
</comment>
<sequence>MFGECHAHVIMDGKNYKAAVAIHKEKPDEGAIREHLTAWQQAGITFVRDGGDAYGVSERARELAGEYGIDYRSPIFAIHKRGHYGGIVGLPYDDHQGYRDLVKTAKLRGADFVKIMISGIMEFDTFGKLTEEGLEADEIAYLIGTAHDAGLRVMAHGNGDAVAQAALNAGVDTLEHGNYMEEETLCQLAESETIWVPTFSPIGNLVGCGRFPDEQVRAILKRQQEAVQFAFERGARIGLGSDSGAYLVSHGQGLMDEYAFMKEAVGRENVGALDRRLAESEKWIRKEMKARKV</sequence>
<reference evidence="2 3" key="1">
    <citation type="submission" date="2024-03" db="EMBL/GenBank/DDBJ databases">
        <title>Human intestinal bacterial collection.</title>
        <authorList>
            <person name="Pauvert C."/>
            <person name="Hitch T.C.A."/>
            <person name="Clavel T."/>
        </authorList>
    </citation>
    <scope>NUCLEOTIDE SEQUENCE [LARGE SCALE GENOMIC DNA]</scope>
    <source>
        <strain evidence="2 3">CLA-AA-H132</strain>
    </source>
</reference>
<dbReference type="InterPro" id="IPR032466">
    <property type="entry name" value="Metal_Hydrolase"/>
</dbReference>
<gene>
    <name evidence="2" type="ORF">WMO29_08655</name>
</gene>
<feature type="domain" description="Amidohydrolase-related" evidence="1">
    <location>
        <begin position="30"/>
        <end position="249"/>
    </location>
</feature>
<evidence type="ECO:0000313" key="2">
    <source>
        <dbReference type="EMBL" id="MEQ2472561.1"/>
    </source>
</evidence>
<dbReference type="InterPro" id="IPR051781">
    <property type="entry name" value="Metallo-dep_Hydrolase"/>
</dbReference>
<proteinExistence type="predicted"/>
<dbReference type="InterPro" id="IPR006680">
    <property type="entry name" value="Amidohydro-rel"/>
</dbReference>
<evidence type="ECO:0000259" key="1">
    <source>
        <dbReference type="Pfam" id="PF01979"/>
    </source>
</evidence>